<dbReference type="InterPro" id="IPR029063">
    <property type="entry name" value="SAM-dependent_MTases_sf"/>
</dbReference>
<evidence type="ECO:0000313" key="1">
    <source>
        <dbReference type="EMBL" id="MCC4308911.1"/>
    </source>
</evidence>
<dbReference type="SUPFAM" id="SSF53335">
    <property type="entry name" value="S-adenosyl-L-methionine-dependent methyltransferases"/>
    <property type="match status" value="1"/>
</dbReference>
<name>A0A9Q3YNN3_9GAMM</name>
<comment type="caution">
    <text evidence="1">The sequence shown here is derived from an EMBL/GenBank/DDBJ whole genome shotgun (WGS) entry which is preliminary data.</text>
</comment>
<organism evidence="1 2">
    <name type="scientific">Alloalcanivorax marinus</name>
    <dbReference type="NCBI Taxonomy" id="1177169"/>
    <lineage>
        <taxon>Bacteria</taxon>
        <taxon>Pseudomonadati</taxon>
        <taxon>Pseudomonadota</taxon>
        <taxon>Gammaproteobacteria</taxon>
        <taxon>Oceanospirillales</taxon>
        <taxon>Alcanivoracaceae</taxon>
        <taxon>Alloalcanivorax</taxon>
    </lineage>
</organism>
<keyword evidence="2" id="KW-1185">Reference proteome</keyword>
<sequence length="235" mass="26325">MSATDSTNTFLEKAWSDHGPKLISGFSRPVYHNLMGLLGGRRYDKRAYGGMIRHTEAAMLSHWAARVPPGGVVVEIGCYGGLSTSYLLRGLKKRGGRLYSIDPFNSDLDRQARLTDHLVPLDNKPTRALVAERLRRNGFDGLFELIEGYSQDAAAHWDPSVKIDFLWIDGNHEQAWRDFKDFQPHLNPGARVAVHDAHPRYGYASVVEDVKRIFAEGAWADLEHVKSIISGRKVG</sequence>
<dbReference type="Gene3D" id="3.40.50.150">
    <property type="entry name" value="Vaccinia Virus protein VP39"/>
    <property type="match status" value="1"/>
</dbReference>
<dbReference type="EMBL" id="JAJGNA010000010">
    <property type="protein sequence ID" value="MCC4308911.1"/>
    <property type="molecule type" value="Genomic_DNA"/>
</dbReference>
<evidence type="ECO:0000313" key="2">
    <source>
        <dbReference type="Proteomes" id="UP001108027"/>
    </source>
</evidence>
<proteinExistence type="predicted"/>
<protein>
    <submittedName>
        <fullName evidence="1">Class I SAM-dependent methyltransferase</fullName>
    </submittedName>
</protein>
<dbReference type="Proteomes" id="UP001108027">
    <property type="component" value="Unassembled WGS sequence"/>
</dbReference>
<keyword evidence="1" id="KW-0808">Transferase</keyword>
<dbReference type="AlphaFoldDB" id="A0A9Q3YNN3"/>
<dbReference type="GO" id="GO:0032259">
    <property type="term" value="P:methylation"/>
    <property type="evidence" value="ECO:0007669"/>
    <property type="project" value="UniProtKB-KW"/>
</dbReference>
<reference evidence="1" key="1">
    <citation type="submission" date="2021-10" db="EMBL/GenBank/DDBJ databases">
        <title>The diversity and Nitrogen Metabolism of Culturable Nitrate-Utilizing Bacteria Within the Oxygen Minimum Zone of the Changjiang (Yangtze River)Estuary.</title>
        <authorList>
            <person name="Zhang D."/>
            <person name="Zheng J."/>
            <person name="Liu S."/>
            <person name="He W."/>
        </authorList>
    </citation>
    <scope>NUCLEOTIDE SEQUENCE</scope>
    <source>
        <strain evidence="1">FXH-223</strain>
    </source>
</reference>
<keyword evidence="1" id="KW-0489">Methyltransferase</keyword>
<accession>A0A9Q3YNN3</accession>
<dbReference type="Pfam" id="PF13578">
    <property type="entry name" value="Methyltransf_24"/>
    <property type="match status" value="1"/>
</dbReference>
<dbReference type="GO" id="GO:0008168">
    <property type="term" value="F:methyltransferase activity"/>
    <property type="evidence" value="ECO:0007669"/>
    <property type="project" value="UniProtKB-KW"/>
</dbReference>
<dbReference type="RefSeq" id="WP_204431526.1">
    <property type="nucleotide sequence ID" value="NZ_ARXL01000015.1"/>
</dbReference>
<gene>
    <name evidence="1" type="ORF">LL252_10050</name>
</gene>